<name>A0A6J8C9S7_MYTCO</name>
<dbReference type="Gene3D" id="2.120.10.30">
    <property type="entry name" value="TolB, C-terminal domain"/>
    <property type="match status" value="1"/>
</dbReference>
<dbReference type="CDD" id="cd19757">
    <property type="entry name" value="Bbox1"/>
    <property type="match status" value="1"/>
</dbReference>
<evidence type="ECO:0000313" key="3">
    <source>
        <dbReference type="EMBL" id="CAC5391809.1"/>
    </source>
</evidence>
<dbReference type="EMBL" id="CACVKT020004829">
    <property type="protein sequence ID" value="CAC5391809.1"/>
    <property type="molecule type" value="Genomic_DNA"/>
</dbReference>
<evidence type="ECO:0000259" key="2">
    <source>
        <dbReference type="PROSITE" id="PS50119"/>
    </source>
</evidence>
<feature type="domain" description="B box-type" evidence="2">
    <location>
        <begin position="96"/>
        <end position="137"/>
    </location>
</feature>
<evidence type="ECO:0000256" key="1">
    <source>
        <dbReference type="PROSITE-ProRule" id="PRU00024"/>
    </source>
</evidence>
<feature type="domain" description="B box-type" evidence="2">
    <location>
        <begin position="45"/>
        <end position="86"/>
    </location>
</feature>
<reference evidence="3 4" key="1">
    <citation type="submission" date="2020-06" db="EMBL/GenBank/DDBJ databases">
        <authorList>
            <person name="Li R."/>
            <person name="Bekaert M."/>
        </authorList>
    </citation>
    <scope>NUCLEOTIDE SEQUENCE [LARGE SCALE GENOMIC DNA]</scope>
    <source>
        <strain evidence="4">wild</strain>
    </source>
</reference>
<organism evidence="3 4">
    <name type="scientific">Mytilus coruscus</name>
    <name type="common">Sea mussel</name>
    <dbReference type="NCBI Taxonomy" id="42192"/>
    <lineage>
        <taxon>Eukaryota</taxon>
        <taxon>Metazoa</taxon>
        <taxon>Spiralia</taxon>
        <taxon>Lophotrochozoa</taxon>
        <taxon>Mollusca</taxon>
        <taxon>Bivalvia</taxon>
        <taxon>Autobranchia</taxon>
        <taxon>Pteriomorphia</taxon>
        <taxon>Mytilida</taxon>
        <taxon>Mytiloidea</taxon>
        <taxon>Mytilidae</taxon>
        <taxon>Mytilinae</taxon>
        <taxon>Mytilus</taxon>
    </lineage>
</organism>
<dbReference type="AlphaFoldDB" id="A0A6J8C9S7"/>
<dbReference type="SUPFAM" id="SSF57845">
    <property type="entry name" value="B-box zinc-binding domain"/>
    <property type="match status" value="1"/>
</dbReference>
<dbReference type="Gene3D" id="3.30.160.60">
    <property type="entry name" value="Classic Zinc Finger"/>
    <property type="match status" value="1"/>
</dbReference>
<dbReference type="InterPro" id="IPR000315">
    <property type="entry name" value="Znf_B-box"/>
</dbReference>
<dbReference type="SUPFAM" id="SSF101898">
    <property type="entry name" value="NHL repeat"/>
    <property type="match status" value="1"/>
</dbReference>
<dbReference type="PANTHER" id="PTHR25462">
    <property type="entry name" value="BONUS, ISOFORM C-RELATED"/>
    <property type="match status" value="1"/>
</dbReference>
<dbReference type="GO" id="GO:0008270">
    <property type="term" value="F:zinc ion binding"/>
    <property type="evidence" value="ECO:0007669"/>
    <property type="project" value="UniProtKB-KW"/>
</dbReference>
<protein>
    <recommendedName>
        <fullName evidence="2">B box-type domain-containing protein</fullName>
    </recommendedName>
</protein>
<evidence type="ECO:0000313" key="4">
    <source>
        <dbReference type="Proteomes" id="UP000507470"/>
    </source>
</evidence>
<dbReference type="OrthoDB" id="6111738at2759"/>
<keyword evidence="1" id="KW-0479">Metal-binding</keyword>
<dbReference type="Proteomes" id="UP000507470">
    <property type="component" value="Unassembled WGS sequence"/>
</dbReference>
<proteinExistence type="predicted"/>
<dbReference type="PROSITE" id="PS50119">
    <property type="entry name" value="ZF_BBOX"/>
    <property type="match status" value="2"/>
</dbReference>
<dbReference type="PANTHER" id="PTHR25462:SF296">
    <property type="entry name" value="MEIOTIC P26, ISOFORM F"/>
    <property type="match status" value="1"/>
</dbReference>
<keyword evidence="1" id="KW-0862">Zinc</keyword>
<keyword evidence="4" id="KW-1185">Reference proteome</keyword>
<dbReference type="InterPro" id="IPR011042">
    <property type="entry name" value="6-blade_b-propeller_TolB-like"/>
</dbReference>
<gene>
    <name evidence="3" type="ORF">MCOR_26790</name>
</gene>
<accession>A0A6J8C9S7</accession>
<dbReference type="Pfam" id="PF00643">
    <property type="entry name" value="zf-B_box"/>
    <property type="match status" value="1"/>
</dbReference>
<keyword evidence="1" id="KW-0863">Zinc-finger</keyword>
<sequence length="590" mass="67339">MVCTSLPQPLTIQTIQSFIVESTINDCNQHRYRTMSTLVFCGPCCYDNKTVQANTWCVECEEGFCSDCEKVHRATKFSRGHHLISIDNYRNIQTVTVDQTCNQHSKKFDWFCKSHDEPLCKACVSSEHKICPDVVPLEDVAINAKHSTVIQDLEDTINRSLQNIEDFIRDRNTVHQSIQTKRRDIEKTIYDTREKVVRYFDELQQRLLQELSSISDECLSESSKDLNNFENAQKNLVKLKEQTLKLKEFVSDLHVFLGTRQVYKDVDEEIKSIKLATSRSMSYHIELDFHPNIDNLFKQIDQFGQIKLKKRESGLLLYDAKIGQAQIQKSRLEERCIQDVVLQLNINLQKLDVYKFVYGCVILPNGHILMANSHTKRNHIQEYNALGEHTRNITTSFPSIDIALYGSDGVAVSCGNNKRIDLIKNGCVEKTLELGFECFGLAYNDGKLYVAGRNGKILLIDPSGKKVGEVKCKGIKVQNIATSGKRIYYTNPSLHTVHCCTMDGTEIWTFNDDSLRYPTDLSLDNYQNVFVVGRDSNNLVLIQHDGKASKILLNKDNGFSEPNAVYYNKENNSLLVCDRYSGNAALYNVV</sequence>
<dbReference type="InterPro" id="IPR047153">
    <property type="entry name" value="TRIM45/56/19-like"/>
</dbReference>